<evidence type="ECO:0000256" key="1">
    <source>
        <dbReference type="ARBA" id="ARBA00000111"/>
    </source>
</evidence>
<name>A0A8J2HEK5_COTCN</name>
<keyword evidence="9" id="KW-0732">Signal</keyword>
<dbReference type="SUPFAM" id="SSF53474">
    <property type="entry name" value="alpha/beta-Hydrolases"/>
    <property type="match status" value="1"/>
</dbReference>
<evidence type="ECO:0000313" key="11">
    <source>
        <dbReference type="EMBL" id="CAG5093063.1"/>
    </source>
</evidence>
<dbReference type="GO" id="GO:0005615">
    <property type="term" value="C:extracellular space"/>
    <property type="evidence" value="ECO:0007669"/>
    <property type="project" value="TreeGrafter"/>
</dbReference>
<dbReference type="InterPro" id="IPR029058">
    <property type="entry name" value="AB_hydrolase_fold"/>
</dbReference>
<comment type="subcellular location">
    <subcellularLocation>
        <location evidence="2">Secreted</location>
    </subcellularLocation>
</comment>
<evidence type="ECO:0000256" key="3">
    <source>
        <dbReference type="ARBA" id="ARBA00010701"/>
    </source>
</evidence>
<dbReference type="Pfam" id="PF00151">
    <property type="entry name" value="Lipase"/>
    <property type="match status" value="1"/>
</dbReference>
<proteinExistence type="inferred from homology"/>
<organism evidence="11 12">
    <name type="scientific">Cotesia congregata</name>
    <name type="common">Parasitoid wasp</name>
    <name type="synonym">Apanteles congregatus</name>
    <dbReference type="NCBI Taxonomy" id="51543"/>
    <lineage>
        <taxon>Eukaryota</taxon>
        <taxon>Metazoa</taxon>
        <taxon>Ecdysozoa</taxon>
        <taxon>Arthropoda</taxon>
        <taxon>Hexapoda</taxon>
        <taxon>Insecta</taxon>
        <taxon>Pterygota</taxon>
        <taxon>Neoptera</taxon>
        <taxon>Endopterygota</taxon>
        <taxon>Hymenoptera</taxon>
        <taxon>Apocrita</taxon>
        <taxon>Ichneumonoidea</taxon>
        <taxon>Braconidae</taxon>
        <taxon>Microgastrinae</taxon>
        <taxon>Cotesia</taxon>
    </lineage>
</organism>
<dbReference type="AlphaFoldDB" id="A0A8J2HEK5"/>
<comment type="caution">
    <text evidence="11">The sequence shown here is derived from an EMBL/GenBank/DDBJ whole genome shotgun (WGS) entry which is preliminary data.</text>
</comment>
<keyword evidence="12" id="KW-1185">Reference proteome</keyword>
<evidence type="ECO:0000256" key="5">
    <source>
        <dbReference type="ARBA" id="ARBA00022525"/>
    </source>
</evidence>
<evidence type="ECO:0000256" key="7">
    <source>
        <dbReference type="ARBA" id="ARBA00023157"/>
    </source>
</evidence>
<reference evidence="11" key="1">
    <citation type="submission" date="2021-04" db="EMBL/GenBank/DDBJ databases">
        <authorList>
            <person name="Chebbi M.A.C M."/>
        </authorList>
    </citation>
    <scope>NUCLEOTIDE SEQUENCE</scope>
</reference>
<evidence type="ECO:0000259" key="10">
    <source>
        <dbReference type="Pfam" id="PF00151"/>
    </source>
</evidence>
<dbReference type="InterPro" id="IPR013818">
    <property type="entry name" value="Lipase"/>
</dbReference>
<feature type="chain" id="PRO_5035321546" description="phospholipase A1" evidence="9">
    <location>
        <begin position="22"/>
        <end position="301"/>
    </location>
</feature>
<gene>
    <name evidence="11" type="ORF">HICCMSTLAB_LOCUS6564</name>
</gene>
<evidence type="ECO:0000313" key="12">
    <source>
        <dbReference type="Proteomes" id="UP000786811"/>
    </source>
</evidence>
<evidence type="ECO:0000256" key="8">
    <source>
        <dbReference type="RuleBase" id="RU004262"/>
    </source>
</evidence>
<feature type="signal peptide" evidence="9">
    <location>
        <begin position="1"/>
        <end position="21"/>
    </location>
</feature>
<dbReference type="PANTHER" id="PTHR11610">
    <property type="entry name" value="LIPASE"/>
    <property type="match status" value="1"/>
</dbReference>
<protein>
    <recommendedName>
        <fullName evidence="4">phospholipase A1</fullName>
        <ecNumber evidence="4">3.1.1.32</ecNumber>
    </recommendedName>
</protein>
<evidence type="ECO:0000256" key="2">
    <source>
        <dbReference type="ARBA" id="ARBA00004613"/>
    </source>
</evidence>
<keyword evidence="6" id="KW-0378">Hydrolase</keyword>
<dbReference type="EMBL" id="CAJNRD030001120">
    <property type="protein sequence ID" value="CAG5093063.1"/>
    <property type="molecule type" value="Genomic_DNA"/>
</dbReference>
<dbReference type="InterPro" id="IPR000734">
    <property type="entry name" value="TAG_lipase"/>
</dbReference>
<dbReference type="PANTHER" id="PTHR11610:SF151">
    <property type="entry name" value="PHOSPHOLIPASE A1 MEMBER A-LIKE PROTEIN"/>
    <property type="match status" value="1"/>
</dbReference>
<feature type="domain" description="Lipase" evidence="10">
    <location>
        <begin position="25"/>
        <end position="252"/>
    </location>
</feature>
<keyword evidence="7" id="KW-1015">Disulfide bond</keyword>
<accession>A0A8J2HEK5</accession>
<dbReference type="GO" id="GO:0008970">
    <property type="term" value="F:phospholipase A1 activity"/>
    <property type="evidence" value="ECO:0007669"/>
    <property type="project" value="UniProtKB-EC"/>
</dbReference>
<keyword evidence="5" id="KW-0964">Secreted</keyword>
<evidence type="ECO:0000256" key="6">
    <source>
        <dbReference type="ARBA" id="ARBA00022801"/>
    </source>
</evidence>
<dbReference type="EC" id="3.1.1.32" evidence="4"/>
<dbReference type="SMR" id="A0A8J2HEK5"/>
<dbReference type="Proteomes" id="UP000786811">
    <property type="component" value="Unassembled WGS sequence"/>
</dbReference>
<dbReference type="GO" id="GO:0016042">
    <property type="term" value="P:lipid catabolic process"/>
    <property type="evidence" value="ECO:0007669"/>
    <property type="project" value="TreeGrafter"/>
</dbReference>
<dbReference type="GO" id="GO:0017171">
    <property type="term" value="F:serine hydrolase activity"/>
    <property type="evidence" value="ECO:0007669"/>
    <property type="project" value="TreeGrafter"/>
</dbReference>
<dbReference type="Gene3D" id="3.40.50.1820">
    <property type="entry name" value="alpha/beta hydrolase"/>
    <property type="match status" value="1"/>
</dbReference>
<evidence type="ECO:0000256" key="9">
    <source>
        <dbReference type="SAM" id="SignalP"/>
    </source>
</evidence>
<sequence>MSLKTITCYFLILVIVVICDANYEDNIHFKLFTRKQQSDSKTIVISKEYNNILQIGFDVTKSTKVIVHGFKSSSNFFALVRIKNNYLSKYDCNVIMVDWSHYAEGEYVSTIGRSRIIAVYVARLFLVLIKHGVQDIHAIGFSLGAHIPAVATTYLGNNKLKRITGLDPAKPFLMNVGLDAKLDSSDAEFVDVYHTESFIQGKAEACGHVDFKMNWGEIQPGCGDLNIGCAHERAPVYFAESIISENGFWGYPEYLHRQIIGGEVSRESVLKLADEYVDRNVRGWYEVPTNTNSPFAKGRNF</sequence>
<comment type="similarity">
    <text evidence="3 8">Belongs to the AB hydrolase superfamily. Lipase family.</text>
</comment>
<dbReference type="OrthoDB" id="8183961at2759"/>
<comment type="catalytic activity">
    <reaction evidence="1">
        <text>a 1,2-diacyl-sn-glycero-3-phosphocholine + H2O = a 2-acyl-sn-glycero-3-phosphocholine + a fatty acid + H(+)</text>
        <dbReference type="Rhea" id="RHEA:18689"/>
        <dbReference type="ChEBI" id="CHEBI:15377"/>
        <dbReference type="ChEBI" id="CHEBI:15378"/>
        <dbReference type="ChEBI" id="CHEBI:28868"/>
        <dbReference type="ChEBI" id="CHEBI:57643"/>
        <dbReference type="ChEBI" id="CHEBI:57875"/>
        <dbReference type="EC" id="3.1.1.32"/>
    </reaction>
</comment>
<evidence type="ECO:0000256" key="4">
    <source>
        <dbReference type="ARBA" id="ARBA00013179"/>
    </source>
</evidence>